<organism evidence="5 6">
    <name type="scientific">Pseudorhodoferax aquiterrae</name>
    <dbReference type="NCBI Taxonomy" id="747304"/>
    <lineage>
        <taxon>Bacteria</taxon>
        <taxon>Pseudomonadati</taxon>
        <taxon>Pseudomonadota</taxon>
        <taxon>Betaproteobacteria</taxon>
        <taxon>Burkholderiales</taxon>
        <taxon>Comamonadaceae</taxon>
    </lineage>
</organism>
<dbReference type="PROSITE" id="PS00662">
    <property type="entry name" value="T2SP_E"/>
    <property type="match status" value="1"/>
</dbReference>
<sequence length="560" mass="60028">MNAALPSFTARAIAQARRLANERGAPVVRMLEELSGDAPERFTARLAQSLHYPLARIADLHAWQPAFDALPFAACHALQMLALRDGDGALQLVLGDPFDDQRCARAEQALGQPARWVLAHGGDIAAWLARHEEGLSALEQLQIAGGASASAGSEAEDLSFQSIAEGSSAVVRLVRSTLYDALKANASDIHLETGAGGLAIKYRIDGVLVAVRSDAGQELAEQVISRIKVMAQLDIAERRIPQDGRFTVAVRGREIDLRVSIMPSIFGEDAVLRILDKQQLADAARGLTLDSLGFGAPERRTIRRLAGEPHGMLLVTGPTGSGKTTTLYAAISEIHHGHEKIVTIEDPVEYQLPGVLQIPVNEKKGLTFARGLRSILRHDPDRVMVGEIRDAETAQIAIQAALTGHLVFTTVHANNVFDVLGRFAHMGIDAYSFTAALNGIVAQRLVRRNCPHCSVPVQPGAEALADAGLAGADLSAVHFMAGRGCGQCRATGYLGRVAIAEILVMTDELAELIITRQPVRVLKDTARRNGTRLLREAALDLLRAGATSLEEVQRVTTAVA</sequence>
<dbReference type="Pfam" id="PF00437">
    <property type="entry name" value="T2SSE"/>
    <property type="match status" value="1"/>
</dbReference>
<evidence type="ECO:0000259" key="4">
    <source>
        <dbReference type="PROSITE" id="PS00662"/>
    </source>
</evidence>
<dbReference type="SUPFAM" id="SSF160246">
    <property type="entry name" value="EspE N-terminal domain-like"/>
    <property type="match status" value="1"/>
</dbReference>
<dbReference type="Proteomes" id="UP000626210">
    <property type="component" value="Unassembled WGS sequence"/>
</dbReference>
<gene>
    <name evidence="5" type="primary">pulE</name>
    <name evidence="5" type="ORF">GCM10007320_20120</name>
</gene>
<dbReference type="Gene3D" id="3.30.450.90">
    <property type="match status" value="1"/>
</dbReference>
<evidence type="ECO:0000256" key="3">
    <source>
        <dbReference type="ARBA" id="ARBA00022840"/>
    </source>
</evidence>
<comment type="similarity">
    <text evidence="1">Belongs to the GSP E family.</text>
</comment>
<keyword evidence="6" id="KW-1185">Reference proteome</keyword>
<dbReference type="RefSeq" id="WP_189686793.1">
    <property type="nucleotide sequence ID" value="NZ_BMYK01000004.1"/>
</dbReference>
<name>A0ABQ3G0A1_9BURK</name>
<evidence type="ECO:0000256" key="1">
    <source>
        <dbReference type="ARBA" id="ARBA00006611"/>
    </source>
</evidence>
<dbReference type="SUPFAM" id="SSF52540">
    <property type="entry name" value="P-loop containing nucleoside triphosphate hydrolases"/>
    <property type="match status" value="1"/>
</dbReference>
<dbReference type="CDD" id="cd01129">
    <property type="entry name" value="PulE-GspE-like"/>
    <property type="match status" value="1"/>
</dbReference>
<dbReference type="Gene3D" id="3.40.50.300">
    <property type="entry name" value="P-loop containing nucleotide triphosphate hydrolases"/>
    <property type="match status" value="1"/>
</dbReference>
<feature type="domain" description="Bacterial type II secretion system protein E" evidence="4">
    <location>
        <begin position="376"/>
        <end position="390"/>
    </location>
</feature>
<comment type="caution">
    <text evidence="5">The sequence shown here is derived from an EMBL/GenBank/DDBJ whole genome shotgun (WGS) entry which is preliminary data.</text>
</comment>
<accession>A0ABQ3G0A1</accession>
<dbReference type="PANTHER" id="PTHR30258:SF1">
    <property type="entry name" value="PROTEIN TRANSPORT PROTEIN HOFB HOMOLOG"/>
    <property type="match status" value="1"/>
</dbReference>
<dbReference type="Pfam" id="PF05157">
    <property type="entry name" value="MshEN"/>
    <property type="match status" value="1"/>
</dbReference>
<proteinExistence type="inferred from homology"/>
<dbReference type="EMBL" id="BMYK01000004">
    <property type="protein sequence ID" value="GHC79107.1"/>
    <property type="molecule type" value="Genomic_DNA"/>
</dbReference>
<dbReference type="PANTHER" id="PTHR30258">
    <property type="entry name" value="TYPE II SECRETION SYSTEM PROTEIN GSPE-RELATED"/>
    <property type="match status" value="1"/>
</dbReference>
<evidence type="ECO:0000256" key="2">
    <source>
        <dbReference type="ARBA" id="ARBA00022741"/>
    </source>
</evidence>
<keyword evidence="3" id="KW-0067">ATP-binding</keyword>
<dbReference type="InterPro" id="IPR027417">
    <property type="entry name" value="P-loop_NTPase"/>
</dbReference>
<dbReference type="InterPro" id="IPR001482">
    <property type="entry name" value="T2SS/T4SS_dom"/>
</dbReference>
<keyword evidence="2" id="KW-0547">Nucleotide-binding</keyword>
<protein>
    <submittedName>
        <fullName evidence="5">Type II secretion system ATPase PulE</fullName>
    </submittedName>
</protein>
<reference evidence="6" key="1">
    <citation type="journal article" date="2019" name="Int. J. Syst. Evol. Microbiol.">
        <title>The Global Catalogue of Microorganisms (GCM) 10K type strain sequencing project: providing services to taxonomists for standard genome sequencing and annotation.</title>
        <authorList>
            <consortium name="The Broad Institute Genomics Platform"/>
            <consortium name="The Broad Institute Genome Sequencing Center for Infectious Disease"/>
            <person name="Wu L."/>
            <person name="Ma J."/>
        </authorList>
    </citation>
    <scope>NUCLEOTIDE SEQUENCE [LARGE SCALE GENOMIC DNA]</scope>
    <source>
        <strain evidence="6">KCTC 23314</strain>
    </source>
</reference>
<evidence type="ECO:0000313" key="6">
    <source>
        <dbReference type="Proteomes" id="UP000626210"/>
    </source>
</evidence>
<dbReference type="InterPro" id="IPR007831">
    <property type="entry name" value="T2SS_GspE_N"/>
</dbReference>
<dbReference type="InterPro" id="IPR037257">
    <property type="entry name" value="T2SS_E_N_sf"/>
</dbReference>
<evidence type="ECO:0000313" key="5">
    <source>
        <dbReference type="EMBL" id="GHC79107.1"/>
    </source>
</evidence>